<dbReference type="Proteomes" id="UP001595735">
    <property type="component" value="Unassembled WGS sequence"/>
</dbReference>
<organism evidence="1 2">
    <name type="scientific">Chryseobacterium tructae</name>
    <dbReference type="NCBI Taxonomy" id="1037380"/>
    <lineage>
        <taxon>Bacteria</taxon>
        <taxon>Pseudomonadati</taxon>
        <taxon>Bacteroidota</taxon>
        <taxon>Flavobacteriia</taxon>
        <taxon>Flavobacteriales</taxon>
        <taxon>Weeksellaceae</taxon>
        <taxon>Chryseobacterium group</taxon>
        <taxon>Chryseobacterium</taxon>
    </lineage>
</organism>
<reference evidence="2" key="1">
    <citation type="journal article" date="2019" name="Int. J. Syst. Evol. Microbiol.">
        <title>The Global Catalogue of Microorganisms (GCM) 10K type strain sequencing project: providing services to taxonomists for standard genome sequencing and annotation.</title>
        <authorList>
            <consortium name="The Broad Institute Genomics Platform"/>
            <consortium name="The Broad Institute Genome Sequencing Center for Infectious Disease"/>
            <person name="Wu L."/>
            <person name="Ma J."/>
        </authorList>
    </citation>
    <scope>NUCLEOTIDE SEQUENCE [LARGE SCALE GENOMIC DNA]</scope>
    <source>
        <strain evidence="2">CECT 7798</strain>
    </source>
</reference>
<accession>A0ABV7XS07</accession>
<dbReference type="RefSeq" id="WP_378169753.1">
    <property type="nucleotide sequence ID" value="NZ_JBHRYO010000002.1"/>
</dbReference>
<sequence length="57" mass="6718">MFDNRLTAEQIISAYSMIILEFDSYQEESFGAIITKKIPKSLFWEKIFLKIILNSKN</sequence>
<comment type="caution">
    <text evidence="1">The sequence shown here is derived from an EMBL/GenBank/DDBJ whole genome shotgun (WGS) entry which is preliminary data.</text>
</comment>
<keyword evidence="2" id="KW-1185">Reference proteome</keyword>
<gene>
    <name evidence="1" type="ORF">ACFONJ_05580</name>
</gene>
<protein>
    <submittedName>
        <fullName evidence="1">Uncharacterized protein</fullName>
    </submittedName>
</protein>
<proteinExistence type="predicted"/>
<name>A0ABV7XS07_9FLAO</name>
<evidence type="ECO:0000313" key="1">
    <source>
        <dbReference type="EMBL" id="MFC3755437.1"/>
    </source>
</evidence>
<dbReference type="EMBL" id="JBHRYO010000002">
    <property type="protein sequence ID" value="MFC3755437.1"/>
    <property type="molecule type" value="Genomic_DNA"/>
</dbReference>
<evidence type="ECO:0000313" key="2">
    <source>
        <dbReference type="Proteomes" id="UP001595735"/>
    </source>
</evidence>